<evidence type="ECO:0000313" key="13">
    <source>
        <dbReference type="RefSeq" id="XP_022957983.1"/>
    </source>
</evidence>
<dbReference type="InterPro" id="IPR011009">
    <property type="entry name" value="Kinase-like_dom_sf"/>
</dbReference>
<comment type="catalytic activity">
    <reaction evidence="8">
        <text>L-threonyl-[protein] + ATP = O-phospho-L-threonyl-[protein] + ADP + H(+)</text>
        <dbReference type="Rhea" id="RHEA:46608"/>
        <dbReference type="Rhea" id="RHEA-COMP:11060"/>
        <dbReference type="Rhea" id="RHEA-COMP:11605"/>
        <dbReference type="ChEBI" id="CHEBI:15378"/>
        <dbReference type="ChEBI" id="CHEBI:30013"/>
        <dbReference type="ChEBI" id="CHEBI:30616"/>
        <dbReference type="ChEBI" id="CHEBI:61977"/>
        <dbReference type="ChEBI" id="CHEBI:456216"/>
        <dbReference type="EC" id="2.7.11.1"/>
    </reaction>
</comment>
<dbReference type="GO" id="GO:0004674">
    <property type="term" value="F:protein serine/threonine kinase activity"/>
    <property type="evidence" value="ECO:0007669"/>
    <property type="project" value="UniProtKB-KW"/>
</dbReference>
<keyword evidence="7" id="KW-0067">ATP-binding</keyword>
<dbReference type="Pfam" id="PF00069">
    <property type="entry name" value="Pkinase"/>
    <property type="match status" value="2"/>
</dbReference>
<dbReference type="InterPro" id="IPR008271">
    <property type="entry name" value="Ser/Thr_kinase_AS"/>
</dbReference>
<evidence type="ECO:0000259" key="11">
    <source>
        <dbReference type="PROSITE" id="PS50011"/>
    </source>
</evidence>
<dbReference type="RefSeq" id="XP_022957983.1">
    <property type="nucleotide sequence ID" value="XM_023102215.1"/>
</dbReference>
<gene>
    <name evidence="13" type="primary">LOC111459350</name>
</gene>
<dbReference type="GO" id="GO:0005524">
    <property type="term" value="F:ATP binding"/>
    <property type="evidence" value="ECO:0007669"/>
    <property type="project" value="UniProtKB-KW"/>
</dbReference>
<dbReference type="CDD" id="cd05574">
    <property type="entry name" value="STKc_phototropin_like"/>
    <property type="match status" value="1"/>
</dbReference>
<evidence type="ECO:0000256" key="1">
    <source>
        <dbReference type="ARBA" id="ARBA00009903"/>
    </source>
</evidence>
<evidence type="ECO:0000256" key="5">
    <source>
        <dbReference type="ARBA" id="ARBA00022741"/>
    </source>
</evidence>
<keyword evidence="5" id="KW-0547">Nucleotide-binding</keyword>
<dbReference type="Gene3D" id="3.30.200.20">
    <property type="entry name" value="Phosphorylase Kinase, domain 1"/>
    <property type="match status" value="1"/>
</dbReference>
<dbReference type="FunFam" id="1.10.510.10:FF:000020">
    <property type="entry name" value="serine/threonine-protein kinase D6PK-like"/>
    <property type="match status" value="1"/>
</dbReference>
<dbReference type="Gene3D" id="1.10.510.10">
    <property type="entry name" value="Transferase(Phosphotransferase) domain 1"/>
    <property type="match status" value="2"/>
</dbReference>
<dbReference type="EC" id="2.7.11.1" evidence="2"/>
<comment type="similarity">
    <text evidence="1">Belongs to the protein kinase superfamily. AGC Ser/Thr protein kinase family.</text>
</comment>
<dbReference type="SMR" id="A0A6J1H1U2"/>
<evidence type="ECO:0000313" key="12">
    <source>
        <dbReference type="Proteomes" id="UP000504609"/>
    </source>
</evidence>
<evidence type="ECO:0000256" key="2">
    <source>
        <dbReference type="ARBA" id="ARBA00012513"/>
    </source>
</evidence>
<dbReference type="PANTHER" id="PTHR45637">
    <property type="entry name" value="FLIPPASE KINASE 1-RELATED"/>
    <property type="match status" value="1"/>
</dbReference>
<accession>A0A6J1H1U2</accession>
<dbReference type="FunFam" id="3.30.200.20:FF:000032">
    <property type="entry name" value="Serine/threonine-protein kinase D6PK-like"/>
    <property type="match status" value="1"/>
</dbReference>
<dbReference type="InterPro" id="IPR000719">
    <property type="entry name" value="Prot_kinase_dom"/>
</dbReference>
<dbReference type="SMART" id="SM00220">
    <property type="entry name" value="S_TKc"/>
    <property type="match status" value="1"/>
</dbReference>
<evidence type="ECO:0000256" key="10">
    <source>
        <dbReference type="SAM" id="MobiDB-lite"/>
    </source>
</evidence>
<organism evidence="12 13">
    <name type="scientific">Cucurbita moschata</name>
    <name type="common">Winter crookneck squash</name>
    <name type="synonym">Cucurbita pepo var. moschata</name>
    <dbReference type="NCBI Taxonomy" id="3662"/>
    <lineage>
        <taxon>Eukaryota</taxon>
        <taxon>Viridiplantae</taxon>
        <taxon>Streptophyta</taxon>
        <taxon>Embryophyta</taxon>
        <taxon>Tracheophyta</taxon>
        <taxon>Spermatophyta</taxon>
        <taxon>Magnoliopsida</taxon>
        <taxon>eudicotyledons</taxon>
        <taxon>Gunneridae</taxon>
        <taxon>Pentapetalae</taxon>
        <taxon>rosids</taxon>
        <taxon>fabids</taxon>
        <taxon>Cucurbitales</taxon>
        <taxon>Cucurbitaceae</taxon>
        <taxon>Cucurbiteae</taxon>
        <taxon>Cucurbita</taxon>
    </lineage>
</organism>
<dbReference type="FunFam" id="1.10.510.10:FF:000028">
    <property type="entry name" value="serine/threonine-protein kinase D6PK-like"/>
    <property type="match status" value="1"/>
</dbReference>
<protein>
    <recommendedName>
        <fullName evidence="2">non-specific serine/threonine protein kinase</fullName>
        <ecNumber evidence="2">2.7.11.1</ecNumber>
    </recommendedName>
</protein>
<keyword evidence="12" id="KW-1185">Reference proteome</keyword>
<feature type="compositionally biased region" description="Polar residues" evidence="10">
    <location>
        <begin position="235"/>
        <end position="245"/>
    </location>
</feature>
<evidence type="ECO:0000256" key="7">
    <source>
        <dbReference type="ARBA" id="ARBA00022840"/>
    </source>
</evidence>
<evidence type="ECO:0000256" key="8">
    <source>
        <dbReference type="ARBA" id="ARBA00047899"/>
    </source>
</evidence>
<reference evidence="13" key="1">
    <citation type="submission" date="2025-08" db="UniProtKB">
        <authorList>
            <consortium name="RefSeq"/>
        </authorList>
    </citation>
    <scope>IDENTIFICATION</scope>
    <source>
        <tissue evidence="13">Young leaves</tissue>
    </source>
</reference>
<dbReference type="SUPFAM" id="SSF56112">
    <property type="entry name" value="Protein kinase-like (PK-like)"/>
    <property type="match status" value="1"/>
</dbReference>
<evidence type="ECO:0000256" key="4">
    <source>
        <dbReference type="ARBA" id="ARBA00022679"/>
    </source>
</evidence>
<dbReference type="PROSITE" id="PS00108">
    <property type="entry name" value="PROTEIN_KINASE_ST"/>
    <property type="match status" value="1"/>
</dbReference>
<evidence type="ECO:0000256" key="9">
    <source>
        <dbReference type="ARBA" id="ARBA00048679"/>
    </source>
</evidence>
<dbReference type="GeneID" id="111459350"/>
<dbReference type="KEGG" id="cmos:111459350"/>
<keyword evidence="4" id="KW-0808">Transferase</keyword>
<keyword evidence="6" id="KW-0418">Kinase</keyword>
<keyword evidence="3" id="KW-0723">Serine/threonine-protein kinase</keyword>
<evidence type="ECO:0000256" key="3">
    <source>
        <dbReference type="ARBA" id="ARBA00022527"/>
    </source>
</evidence>
<dbReference type="PROSITE" id="PS50011">
    <property type="entry name" value="PROTEIN_KINASE_DOM"/>
    <property type="match status" value="1"/>
</dbReference>
<dbReference type="Proteomes" id="UP000504609">
    <property type="component" value="Unplaced"/>
</dbReference>
<sequence>MTTLASTSKIVESTEEFDSEKAGTSYTIDVGKRFSIEDDINRLFQAIDIRTLRNRSGQQHGVDKDALQKSAMKRPMRVGSSHMAGIGISEPASLKQALRGLCISQAAEMAAAKRLTRSLGSPGISEAGTIKRLYKAVVVEANGSDVRINESKENLVEISIVSEIMSTFQNKMPELLHKTEADISNQGAESSLFKNTGVSEEANVDRLMSKDLVEVTSIKPLKSPSFTPSGEKDPTLNSLDNSSTEDLAKNSVPEEKGTMRCLSSLSSSGSVIWPNKSAFNNTRFIKPIFRTKNSVKKKAKLEPISSPSAFEMRTVMVDTDLGSIAEKFENRMPENAQNHESKEKEIGSSISSSTTLGIEVSANLVNTESSGPGTSLNCCNRIRPTIMSFDERSRSREKGMFSQSSKSSSIGECSHSPSISGESILSGSSCSGVRPHMSRDLKWEAIHHIQDQHKCLSLKNFNLLRRLGLGDIGTVYLSELCDSSCLFAIKVMDKEFLASRKKILRAQTEREILEILDHPFLPTLYAHFETDEQSCLVMDYCSGGDLHVLQQKQPCKSFSEHAVRFYVAEILLALEYLHMQGVIYRDLKPENVLVREDGHIMLTDFDLSLRCAVNPMLLQSSSPVVESTKRKLNPCDESSCIDPFCLHPSWQVSCFTPKVLSAPYKSRRTKADNQASLLPQLIVEPTGVRSNSFVGTHEYLAPEIVKGDGHGSAVDWWTYGIFLFELLYGKTPFKGSGNEDTLANIVSHTLKFPDSPIVSFHARDLIRCLLAKEPENRLGATKGAIEIKQHPFFEGINWALIRCAVPPELPKFFDDGTGAMPVDPGENTKCRDLENMEADAAIFYLF</sequence>
<proteinExistence type="inferred from homology"/>
<name>A0A6J1H1U2_CUCMO</name>
<feature type="region of interest" description="Disordered" evidence="10">
    <location>
        <begin position="392"/>
        <end position="431"/>
    </location>
</feature>
<feature type="compositionally biased region" description="Low complexity" evidence="10">
    <location>
        <begin position="402"/>
        <end position="431"/>
    </location>
</feature>
<dbReference type="AlphaFoldDB" id="A0A6J1H1U2"/>
<evidence type="ECO:0000256" key="6">
    <source>
        <dbReference type="ARBA" id="ARBA00022777"/>
    </source>
</evidence>
<comment type="catalytic activity">
    <reaction evidence="9">
        <text>L-seryl-[protein] + ATP = O-phospho-L-seryl-[protein] + ADP + H(+)</text>
        <dbReference type="Rhea" id="RHEA:17989"/>
        <dbReference type="Rhea" id="RHEA-COMP:9863"/>
        <dbReference type="Rhea" id="RHEA-COMP:11604"/>
        <dbReference type="ChEBI" id="CHEBI:15378"/>
        <dbReference type="ChEBI" id="CHEBI:29999"/>
        <dbReference type="ChEBI" id="CHEBI:30616"/>
        <dbReference type="ChEBI" id="CHEBI:83421"/>
        <dbReference type="ChEBI" id="CHEBI:456216"/>
        <dbReference type="EC" id="2.7.11.1"/>
    </reaction>
</comment>
<feature type="compositionally biased region" description="Basic and acidic residues" evidence="10">
    <location>
        <begin position="246"/>
        <end position="256"/>
    </location>
</feature>
<feature type="region of interest" description="Disordered" evidence="10">
    <location>
        <begin position="223"/>
        <end position="256"/>
    </location>
</feature>
<feature type="domain" description="Protein kinase" evidence="11">
    <location>
        <begin position="461"/>
        <end position="793"/>
    </location>
</feature>